<name>A0A4P9ZNK8_9FUNG</name>
<keyword evidence="3" id="KW-1185">Reference proteome</keyword>
<evidence type="ECO:0000256" key="1">
    <source>
        <dbReference type="SAM" id="MobiDB-lite"/>
    </source>
</evidence>
<feature type="compositionally biased region" description="Basic and acidic residues" evidence="1">
    <location>
        <begin position="62"/>
        <end position="71"/>
    </location>
</feature>
<proteinExistence type="predicted"/>
<evidence type="ECO:0000313" key="3">
    <source>
        <dbReference type="Proteomes" id="UP000268162"/>
    </source>
</evidence>
<accession>A0A4P9ZNK8</accession>
<dbReference type="AlphaFoldDB" id="A0A4P9ZNK8"/>
<sequence length="489" mass="53477">MSTRIPNYMNSTASSRARRAASSKPIAAKPAQATAGQSQPGKRGAAVAILSKPATRSQANCLEKRHSRIIEKSQANAPKPKLNPEVSAPKLTGTRSVPLAKVGPQKAAHGAVIRPRSQPTTKNSPAGAVMDQTQNGRQVGEAVIGMCDKIITLPASMDPARGPIDRAGSPVTRPTIISSSPPARMTVAELRKALQGIVTPPTSVSSGSSSPELTPISTNKLDHCTSIEAGGHAHFTDRLRGRSSGLPYQIIQQPDGTTTMKVAMVKSLDMGNLTDFWNHPIDPDQLRTLRMHCQSLMTALFDKGKDRAPTLAQSGTLSIPADSESLHLVRYMDFLDEHMAKYNMDCSPLSVHDHGHHDLDWSSWVNLSGPDIQVPYPVAYTCSAAELTGSLSFDDPLIHYDPIVQAMEKYGLSRDTMVQLIESTLIRTGLRYVFNPDYLTLPIPADFCFYFSFHIFRRDLCEAFGFLNFVYSSLRTRRIICRHKKSSPY</sequence>
<gene>
    <name evidence="2" type="ORF">BJ085DRAFT_40775</name>
</gene>
<dbReference type="Proteomes" id="UP000268162">
    <property type="component" value="Unassembled WGS sequence"/>
</dbReference>
<feature type="compositionally biased region" description="Polar residues" evidence="1">
    <location>
        <begin position="1"/>
        <end position="12"/>
    </location>
</feature>
<feature type="compositionally biased region" description="Low complexity" evidence="1">
    <location>
        <begin position="22"/>
        <end position="33"/>
    </location>
</feature>
<protein>
    <submittedName>
        <fullName evidence="2">Uncharacterized protein</fullName>
    </submittedName>
</protein>
<feature type="region of interest" description="Disordered" evidence="1">
    <location>
        <begin position="158"/>
        <end position="179"/>
    </location>
</feature>
<reference evidence="3" key="1">
    <citation type="journal article" date="2018" name="Nat. Microbiol.">
        <title>Leveraging single-cell genomics to expand the fungal tree of life.</title>
        <authorList>
            <person name="Ahrendt S.R."/>
            <person name="Quandt C.A."/>
            <person name="Ciobanu D."/>
            <person name="Clum A."/>
            <person name="Salamov A."/>
            <person name="Andreopoulos B."/>
            <person name="Cheng J.F."/>
            <person name="Woyke T."/>
            <person name="Pelin A."/>
            <person name="Henrissat B."/>
            <person name="Reynolds N.K."/>
            <person name="Benny G.L."/>
            <person name="Smith M.E."/>
            <person name="James T.Y."/>
            <person name="Grigoriev I.V."/>
        </authorList>
    </citation>
    <scope>NUCLEOTIDE SEQUENCE [LARGE SCALE GENOMIC DNA]</scope>
    <source>
        <strain evidence="3">RSA 468</strain>
    </source>
</reference>
<feature type="region of interest" description="Disordered" evidence="1">
    <location>
        <begin position="1"/>
        <end position="130"/>
    </location>
</feature>
<evidence type="ECO:0000313" key="2">
    <source>
        <dbReference type="EMBL" id="RKP34765.1"/>
    </source>
</evidence>
<dbReference type="EMBL" id="ML003079">
    <property type="protein sequence ID" value="RKP34765.1"/>
    <property type="molecule type" value="Genomic_DNA"/>
</dbReference>
<organism evidence="2 3">
    <name type="scientific">Dimargaris cristalligena</name>
    <dbReference type="NCBI Taxonomy" id="215637"/>
    <lineage>
        <taxon>Eukaryota</taxon>
        <taxon>Fungi</taxon>
        <taxon>Fungi incertae sedis</taxon>
        <taxon>Zoopagomycota</taxon>
        <taxon>Kickxellomycotina</taxon>
        <taxon>Dimargaritomycetes</taxon>
        <taxon>Dimargaritales</taxon>
        <taxon>Dimargaritaceae</taxon>
        <taxon>Dimargaris</taxon>
    </lineage>
</organism>